<sequence>MQDLICLFKPKGIFTAIRAIIKSLKQKEERPKQVYPVLVFMSFILIMNPLAINLAQTVIASLIR</sequence>
<comment type="caution">
    <text evidence="2">The sequence shown here is derived from an EMBL/GenBank/DDBJ whole genome shotgun (WGS) entry which is preliminary data.</text>
</comment>
<reference evidence="2 3" key="1">
    <citation type="submission" date="2014-10" db="EMBL/GenBank/DDBJ databases">
        <title>Pedobacter Kyungheensis.</title>
        <authorList>
            <person name="Anderson B.M."/>
            <person name="Newman J.D."/>
        </authorList>
    </citation>
    <scope>NUCLEOTIDE SEQUENCE [LARGE SCALE GENOMIC DNA]</scope>
    <source>
        <strain evidence="2 3">KACC 16221</strain>
    </source>
</reference>
<evidence type="ECO:0000313" key="2">
    <source>
        <dbReference type="EMBL" id="KIA94789.1"/>
    </source>
</evidence>
<dbReference type="AlphaFoldDB" id="A0A0C1G3R9"/>
<evidence type="ECO:0000256" key="1">
    <source>
        <dbReference type="SAM" id="Phobius"/>
    </source>
</evidence>
<dbReference type="EMBL" id="JSYN01000008">
    <property type="protein sequence ID" value="KIA94789.1"/>
    <property type="molecule type" value="Genomic_DNA"/>
</dbReference>
<gene>
    <name evidence="2" type="ORF">OC25_09045</name>
</gene>
<keyword evidence="1" id="KW-1133">Transmembrane helix</keyword>
<protein>
    <submittedName>
        <fullName evidence="2">Uncharacterized protein</fullName>
    </submittedName>
</protein>
<evidence type="ECO:0000313" key="3">
    <source>
        <dbReference type="Proteomes" id="UP000031246"/>
    </source>
</evidence>
<keyword evidence="3" id="KW-1185">Reference proteome</keyword>
<name>A0A0C1G3R9_9SPHI</name>
<accession>A0A0C1G3R9</accession>
<feature type="transmembrane region" description="Helical" evidence="1">
    <location>
        <begin position="34"/>
        <end position="55"/>
    </location>
</feature>
<keyword evidence="1" id="KW-0472">Membrane</keyword>
<dbReference type="Proteomes" id="UP000031246">
    <property type="component" value="Unassembled WGS sequence"/>
</dbReference>
<organism evidence="2 3">
    <name type="scientific">Pedobacter kyungheensis</name>
    <dbReference type="NCBI Taxonomy" id="1069985"/>
    <lineage>
        <taxon>Bacteria</taxon>
        <taxon>Pseudomonadati</taxon>
        <taxon>Bacteroidota</taxon>
        <taxon>Sphingobacteriia</taxon>
        <taxon>Sphingobacteriales</taxon>
        <taxon>Sphingobacteriaceae</taxon>
        <taxon>Pedobacter</taxon>
    </lineage>
</organism>
<proteinExistence type="predicted"/>
<keyword evidence="1" id="KW-0812">Transmembrane</keyword>